<dbReference type="Gene3D" id="1.10.472.80">
    <property type="entry name" value="Ypt/Rab-GAP domain of gyp1p, domain 3"/>
    <property type="match status" value="1"/>
</dbReference>
<dbReference type="InterPro" id="IPR000195">
    <property type="entry name" value="Rab-GAP-TBC_dom"/>
</dbReference>
<evidence type="ECO:0000313" key="2">
    <source>
        <dbReference type="EMBL" id="KFO35538.1"/>
    </source>
</evidence>
<dbReference type="PANTHER" id="PTHR47219">
    <property type="entry name" value="RAB GTPASE-ACTIVATING PROTEIN 1-LIKE"/>
    <property type="match status" value="1"/>
</dbReference>
<dbReference type="PROSITE" id="PS50086">
    <property type="entry name" value="TBC_RABGAP"/>
    <property type="match status" value="1"/>
</dbReference>
<gene>
    <name evidence="2" type="ORF">H920_03039</name>
</gene>
<dbReference type="EMBL" id="KN121761">
    <property type="protein sequence ID" value="KFO35538.1"/>
    <property type="molecule type" value="Genomic_DNA"/>
</dbReference>
<dbReference type="InterPro" id="IPR050302">
    <property type="entry name" value="Rab_GAP_TBC_domain"/>
</dbReference>
<dbReference type="SMART" id="SM00164">
    <property type="entry name" value="TBC"/>
    <property type="match status" value="1"/>
</dbReference>
<proteinExistence type="predicted"/>
<dbReference type="Pfam" id="PF00566">
    <property type="entry name" value="RabGAP-TBC"/>
    <property type="match status" value="1"/>
</dbReference>
<dbReference type="SUPFAM" id="SSF47923">
    <property type="entry name" value="Ypt/Rab-GAP domain of gyp1p"/>
    <property type="match status" value="1"/>
</dbReference>
<dbReference type="InterPro" id="IPR035969">
    <property type="entry name" value="Rab-GAP_TBC_sf"/>
</dbReference>
<name>A0A091DYJ9_FUKDA</name>
<dbReference type="Gene3D" id="1.10.8.270">
    <property type="entry name" value="putative rabgap domain of human tbc1 domain family member 14 like domains"/>
    <property type="match status" value="1"/>
</dbReference>
<dbReference type="AlphaFoldDB" id="A0A091DYJ9"/>
<keyword evidence="3" id="KW-1185">Reference proteome</keyword>
<accession>A0A091DYJ9</accession>
<sequence length="223" mass="25436">MLVVDSLPQGPEKSFAPLLGHHTIHPYFSAQFEAGQLSCYNILKAYSLLDQEVGYCHGLSSMVGIMLLHVSEEKEFKMLKFLMFDMGFWKQYQLDMVILQIQMFQLSQLLHNYHPDHYDHLEEPEIRPSLYAALRFLMVFLSQFPLGLVARVFDVIFLQGPEVAHGKILSLDAMVEKLLASESKLKQATLALDLERATLLQMVEELRRQPVELSAGQPEPTGD</sequence>
<protein>
    <submittedName>
        <fullName evidence="2">TBC1 domain family member 1</fullName>
    </submittedName>
</protein>
<reference evidence="2 3" key="1">
    <citation type="submission" date="2013-11" db="EMBL/GenBank/DDBJ databases">
        <title>The Damaraland mole rat (Fukomys damarensis) genome and evolution of African mole rats.</title>
        <authorList>
            <person name="Gladyshev V.N."/>
            <person name="Fang X."/>
        </authorList>
    </citation>
    <scope>NUCLEOTIDE SEQUENCE [LARGE SCALE GENOMIC DNA]</scope>
    <source>
        <tissue evidence="2">Liver</tissue>
    </source>
</reference>
<feature type="domain" description="Rab-GAP TBC" evidence="1">
    <location>
        <begin position="1"/>
        <end position="160"/>
    </location>
</feature>
<organism evidence="2 3">
    <name type="scientific">Fukomys damarensis</name>
    <name type="common">Damaraland mole rat</name>
    <name type="synonym">Cryptomys damarensis</name>
    <dbReference type="NCBI Taxonomy" id="885580"/>
    <lineage>
        <taxon>Eukaryota</taxon>
        <taxon>Metazoa</taxon>
        <taxon>Chordata</taxon>
        <taxon>Craniata</taxon>
        <taxon>Vertebrata</taxon>
        <taxon>Euteleostomi</taxon>
        <taxon>Mammalia</taxon>
        <taxon>Eutheria</taxon>
        <taxon>Euarchontoglires</taxon>
        <taxon>Glires</taxon>
        <taxon>Rodentia</taxon>
        <taxon>Hystricomorpha</taxon>
        <taxon>Bathyergidae</taxon>
        <taxon>Fukomys</taxon>
    </lineage>
</organism>
<dbReference type="Proteomes" id="UP000028990">
    <property type="component" value="Unassembled WGS sequence"/>
</dbReference>
<evidence type="ECO:0000313" key="3">
    <source>
        <dbReference type="Proteomes" id="UP000028990"/>
    </source>
</evidence>
<dbReference type="PANTHER" id="PTHR47219:SF16">
    <property type="entry name" value="GTPASE ACTIVATING PROTEIN"/>
    <property type="match status" value="1"/>
</dbReference>
<evidence type="ECO:0000259" key="1">
    <source>
        <dbReference type="PROSITE" id="PS50086"/>
    </source>
</evidence>